<dbReference type="Pfam" id="PF04982">
    <property type="entry name" value="TM_HPP"/>
    <property type="match status" value="1"/>
</dbReference>
<dbReference type="SUPFAM" id="SSF54631">
    <property type="entry name" value="CBS-domain pair"/>
    <property type="match status" value="1"/>
</dbReference>
<dbReference type="Proteomes" id="UP000519897">
    <property type="component" value="Unassembled WGS sequence"/>
</dbReference>
<evidence type="ECO:0000256" key="1">
    <source>
        <dbReference type="PROSITE-ProRule" id="PRU00703"/>
    </source>
</evidence>
<evidence type="ECO:0000313" key="5">
    <source>
        <dbReference type="Proteomes" id="UP000519897"/>
    </source>
</evidence>
<keyword evidence="2" id="KW-0812">Transmembrane</keyword>
<protein>
    <submittedName>
        <fullName evidence="4">CBS domain-containing membrane protein</fullName>
    </submittedName>
</protein>
<dbReference type="Pfam" id="PF00571">
    <property type="entry name" value="CBS"/>
    <property type="match status" value="2"/>
</dbReference>
<dbReference type="InterPro" id="IPR046342">
    <property type="entry name" value="CBS_dom_sf"/>
</dbReference>
<dbReference type="CDD" id="cd04600">
    <property type="entry name" value="CBS_pair_HPP_assoc"/>
    <property type="match status" value="1"/>
</dbReference>
<feature type="transmembrane region" description="Helical" evidence="2">
    <location>
        <begin position="138"/>
        <end position="161"/>
    </location>
</feature>
<dbReference type="AlphaFoldDB" id="A0A7W6LJE7"/>
<feature type="domain" description="CBS" evidence="3">
    <location>
        <begin position="325"/>
        <end position="382"/>
    </location>
</feature>
<dbReference type="PROSITE" id="PS51371">
    <property type="entry name" value="CBS"/>
    <property type="match status" value="2"/>
</dbReference>
<dbReference type="PANTHER" id="PTHR33741">
    <property type="entry name" value="TRANSMEMBRANE PROTEIN DDB_G0269096-RELATED"/>
    <property type="match status" value="1"/>
</dbReference>
<evidence type="ECO:0000256" key="2">
    <source>
        <dbReference type="SAM" id="Phobius"/>
    </source>
</evidence>
<dbReference type="RefSeq" id="WP_246251366.1">
    <property type="nucleotide sequence ID" value="NZ_CP049249.1"/>
</dbReference>
<dbReference type="PANTHER" id="PTHR33741:SF5">
    <property type="entry name" value="TRANSMEMBRANE PROTEIN DDB_G0269096-RELATED"/>
    <property type="match status" value="1"/>
</dbReference>
<proteinExistence type="predicted"/>
<dbReference type="Gene3D" id="3.10.580.10">
    <property type="entry name" value="CBS-domain"/>
    <property type="match status" value="1"/>
</dbReference>
<dbReference type="InterPro" id="IPR000644">
    <property type="entry name" value="CBS_dom"/>
</dbReference>
<keyword evidence="5" id="KW-1185">Reference proteome</keyword>
<dbReference type="SMART" id="SM00116">
    <property type="entry name" value="CBS"/>
    <property type="match status" value="2"/>
</dbReference>
<feature type="transmembrane region" description="Helical" evidence="2">
    <location>
        <begin position="97"/>
        <end position="118"/>
    </location>
</feature>
<gene>
    <name evidence="4" type="ORF">GGQ72_004039</name>
</gene>
<keyword evidence="2" id="KW-0472">Membrane</keyword>
<feature type="domain" description="CBS" evidence="3">
    <location>
        <begin position="242"/>
        <end position="302"/>
    </location>
</feature>
<organism evidence="4 5">
    <name type="scientific">Rhizobium rhizoryzae</name>
    <dbReference type="NCBI Taxonomy" id="451876"/>
    <lineage>
        <taxon>Bacteria</taxon>
        <taxon>Pseudomonadati</taxon>
        <taxon>Pseudomonadota</taxon>
        <taxon>Alphaproteobacteria</taxon>
        <taxon>Hyphomicrobiales</taxon>
        <taxon>Rhizobiaceae</taxon>
        <taxon>Rhizobium/Agrobacterium group</taxon>
        <taxon>Rhizobium</taxon>
    </lineage>
</organism>
<keyword evidence="1" id="KW-0129">CBS domain</keyword>
<comment type="caution">
    <text evidence="4">The sequence shown here is derived from an EMBL/GenBank/DDBJ whole genome shotgun (WGS) entry which is preliminary data.</text>
</comment>
<evidence type="ECO:0000259" key="3">
    <source>
        <dbReference type="PROSITE" id="PS51371"/>
    </source>
</evidence>
<feature type="transmembrane region" description="Helical" evidence="2">
    <location>
        <begin position="20"/>
        <end position="40"/>
    </location>
</feature>
<sequence>MSLFHKLNPAIVPTSPREKLRASLGALTGILATGLVSTIALQSDASVPLLVAPMGASAVLLFAAPASPLAQPWSILGGNLIAAIIGVSCAKFLGAPLLAAAIAVSAAIAIMLMLNCLHPPSGAVALTAVLGGPAIQKAGYWFVLSPIALNSVILLVIALLFNNVTGRRYPHATPGSQPSRQGTADPAPSHRIGVVASDIEAVIQEQDEFIDVSPEDLDLLFHKAQIRAFERQTSAVTCSDIMSRDVIFATMGQSLKSVWRIFMTRHVKALPVVDANGKLAGIVGLEDFLENSVLSSDGSLKLGLGHRMLALFSKRQLPTRVDEIMQTRVQSAIPGTRITSLVSPMVDQGLDQMPVVDADNRLVGIVSQSDLLAALFQSELDQMAITRRR</sequence>
<reference evidence="4 5" key="1">
    <citation type="submission" date="2020-08" db="EMBL/GenBank/DDBJ databases">
        <title>Genomic Encyclopedia of Type Strains, Phase IV (KMG-IV): sequencing the most valuable type-strain genomes for metagenomic binning, comparative biology and taxonomic classification.</title>
        <authorList>
            <person name="Goeker M."/>
        </authorList>
    </citation>
    <scope>NUCLEOTIDE SEQUENCE [LARGE SCALE GENOMIC DNA]</scope>
    <source>
        <strain evidence="4 5">DSM 29514</strain>
    </source>
</reference>
<keyword evidence="2" id="KW-1133">Transmembrane helix</keyword>
<accession>A0A7W6LJE7</accession>
<dbReference type="InterPro" id="IPR058581">
    <property type="entry name" value="TM_HPP"/>
</dbReference>
<dbReference type="EMBL" id="JACIEC010000008">
    <property type="protein sequence ID" value="MBB4145475.1"/>
    <property type="molecule type" value="Genomic_DNA"/>
</dbReference>
<evidence type="ECO:0000313" key="4">
    <source>
        <dbReference type="EMBL" id="MBB4145475.1"/>
    </source>
</evidence>
<name>A0A7W6LJE7_9HYPH</name>
<dbReference type="InterPro" id="IPR007065">
    <property type="entry name" value="HPP"/>
</dbReference>